<accession>A0A0C3FFG3</accession>
<evidence type="ECO:0000313" key="2">
    <source>
        <dbReference type="Proteomes" id="UP000054166"/>
    </source>
</evidence>
<dbReference type="AlphaFoldDB" id="A0A0C3FFG3"/>
<proteinExistence type="predicted"/>
<name>A0A0C3FFG3_PILCF</name>
<evidence type="ECO:0000313" key="1">
    <source>
        <dbReference type="EMBL" id="KIM83215.1"/>
    </source>
</evidence>
<reference evidence="1 2" key="1">
    <citation type="submission" date="2014-04" db="EMBL/GenBank/DDBJ databases">
        <authorList>
            <consortium name="DOE Joint Genome Institute"/>
            <person name="Kuo A."/>
            <person name="Tarkka M."/>
            <person name="Buscot F."/>
            <person name="Kohler A."/>
            <person name="Nagy L.G."/>
            <person name="Floudas D."/>
            <person name="Copeland A."/>
            <person name="Barry K.W."/>
            <person name="Cichocki N."/>
            <person name="Veneault-Fourrey C."/>
            <person name="LaButti K."/>
            <person name="Lindquist E.A."/>
            <person name="Lipzen A."/>
            <person name="Lundell T."/>
            <person name="Morin E."/>
            <person name="Murat C."/>
            <person name="Sun H."/>
            <person name="Tunlid A."/>
            <person name="Henrissat B."/>
            <person name="Grigoriev I.V."/>
            <person name="Hibbett D.S."/>
            <person name="Martin F."/>
            <person name="Nordberg H.P."/>
            <person name="Cantor M.N."/>
            <person name="Hua S.X."/>
        </authorList>
    </citation>
    <scope>NUCLEOTIDE SEQUENCE [LARGE SCALE GENOMIC DNA]</scope>
    <source>
        <strain evidence="1 2">F 1598</strain>
    </source>
</reference>
<sequence length="57" mass="6482">MYHPEEGSQALRVQVVPNSQIIQISSSTAPASFKLPEGIRFCVAIRWSRRPSYHIEI</sequence>
<dbReference type="HOGENOM" id="CLU_2997248_0_0_1"/>
<protein>
    <submittedName>
        <fullName evidence="1">Uncharacterized protein</fullName>
    </submittedName>
</protein>
<reference evidence="2" key="2">
    <citation type="submission" date="2015-01" db="EMBL/GenBank/DDBJ databases">
        <title>Evolutionary Origins and Diversification of the Mycorrhizal Mutualists.</title>
        <authorList>
            <consortium name="DOE Joint Genome Institute"/>
            <consortium name="Mycorrhizal Genomics Consortium"/>
            <person name="Kohler A."/>
            <person name="Kuo A."/>
            <person name="Nagy L.G."/>
            <person name="Floudas D."/>
            <person name="Copeland A."/>
            <person name="Barry K.W."/>
            <person name="Cichocki N."/>
            <person name="Veneault-Fourrey C."/>
            <person name="LaButti K."/>
            <person name="Lindquist E.A."/>
            <person name="Lipzen A."/>
            <person name="Lundell T."/>
            <person name="Morin E."/>
            <person name="Murat C."/>
            <person name="Riley R."/>
            <person name="Ohm R."/>
            <person name="Sun H."/>
            <person name="Tunlid A."/>
            <person name="Henrissat B."/>
            <person name="Grigoriev I.V."/>
            <person name="Hibbett D.S."/>
            <person name="Martin F."/>
        </authorList>
    </citation>
    <scope>NUCLEOTIDE SEQUENCE [LARGE SCALE GENOMIC DNA]</scope>
    <source>
        <strain evidence="2">F 1598</strain>
    </source>
</reference>
<dbReference type="InParanoid" id="A0A0C3FFG3"/>
<organism evidence="1 2">
    <name type="scientific">Piloderma croceum (strain F 1598)</name>
    <dbReference type="NCBI Taxonomy" id="765440"/>
    <lineage>
        <taxon>Eukaryota</taxon>
        <taxon>Fungi</taxon>
        <taxon>Dikarya</taxon>
        <taxon>Basidiomycota</taxon>
        <taxon>Agaricomycotina</taxon>
        <taxon>Agaricomycetes</taxon>
        <taxon>Agaricomycetidae</taxon>
        <taxon>Atheliales</taxon>
        <taxon>Atheliaceae</taxon>
        <taxon>Piloderma</taxon>
    </lineage>
</organism>
<dbReference type="Proteomes" id="UP000054166">
    <property type="component" value="Unassembled WGS sequence"/>
</dbReference>
<gene>
    <name evidence="1" type="ORF">PILCRDRAFT_819452</name>
</gene>
<keyword evidence="2" id="KW-1185">Reference proteome</keyword>
<dbReference type="EMBL" id="KN832991">
    <property type="protein sequence ID" value="KIM83215.1"/>
    <property type="molecule type" value="Genomic_DNA"/>
</dbReference>